<keyword evidence="3" id="KW-1015">Disulfide bond</keyword>
<dbReference type="Proteomes" id="UP000887566">
    <property type="component" value="Unplaced"/>
</dbReference>
<evidence type="ECO:0000256" key="4">
    <source>
        <dbReference type="ARBA" id="ARBA00023180"/>
    </source>
</evidence>
<dbReference type="PROSITE" id="PS50835">
    <property type="entry name" value="IG_LIKE"/>
    <property type="match status" value="2"/>
</dbReference>
<dbReference type="PANTHER" id="PTHR11640:SF164">
    <property type="entry name" value="MAM DOMAIN-CONTAINING GLYCOSYLPHOSPHATIDYLINOSITOL ANCHOR PROTEIN 1"/>
    <property type="match status" value="1"/>
</dbReference>
<feature type="transmembrane region" description="Helical" evidence="7">
    <location>
        <begin position="464"/>
        <end position="487"/>
    </location>
</feature>
<feature type="compositionally biased region" description="Polar residues" evidence="6">
    <location>
        <begin position="503"/>
        <end position="523"/>
    </location>
</feature>
<dbReference type="GO" id="GO:0050839">
    <property type="term" value="F:cell adhesion molecule binding"/>
    <property type="evidence" value="ECO:0007669"/>
    <property type="project" value="TreeGrafter"/>
</dbReference>
<evidence type="ECO:0000256" key="5">
    <source>
        <dbReference type="ARBA" id="ARBA00023319"/>
    </source>
</evidence>
<keyword evidence="2 7" id="KW-0472">Membrane</keyword>
<accession>A0A914XRG5</accession>
<proteinExistence type="predicted"/>
<evidence type="ECO:0000313" key="9">
    <source>
        <dbReference type="Proteomes" id="UP000887566"/>
    </source>
</evidence>
<reference evidence="10" key="1">
    <citation type="submission" date="2022-11" db="UniProtKB">
        <authorList>
            <consortium name="WormBaseParasite"/>
        </authorList>
    </citation>
    <scope>IDENTIFICATION</scope>
</reference>
<dbReference type="Gene3D" id="2.60.40.10">
    <property type="entry name" value="Immunoglobulins"/>
    <property type="match status" value="1"/>
</dbReference>
<feature type="region of interest" description="Disordered" evidence="6">
    <location>
        <begin position="503"/>
        <end position="550"/>
    </location>
</feature>
<evidence type="ECO:0000256" key="3">
    <source>
        <dbReference type="ARBA" id="ARBA00023157"/>
    </source>
</evidence>
<evidence type="ECO:0000259" key="8">
    <source>
        <dbReference type="PROSITE" id="PS50835"/>
    </source>
</evidence>
<name>A0A914XRG5_9BILA</name>
<evidence type="ECO:0000256" key="2">
    <source>
        <dbReference type="ARBA" id="ARBA00023136"/>
    </source>
</evidence>
<dbReference type="PANTHER" id="PTHR11640">
    <property type="entry name" value="NEPHRIN"/>
    <property type="match status" value="1"/>
</dbReference>
<sequence length="622" mass="67740">MIGPISQEQIYCVSDNAATQLRFVCVDCQQKNVTDILNVLNNAQDMSSSAGFPTLALKNIPLNANWTGVTIMCQAMLNGHMVDSTPAVVEVRYLRQPRVLDANGQAAVQIANQGNRFYVECVRSSDGQCQQNGQRKTLRCGVESHPPATSFRWLKNGAPIAGAGAELAVGPESIGQSVQCSANNGLYSDQDMPTSQAVQIDPYTSARLLMDNFQKVQSEAPFLSGNRIEINQQVRLGCQVEGNPRPVVFWRLRRTSGEVVNADCAQGYEGQYEEVTTDQQTGMAIKNVVRLNAVCNLRVQNYSYTGSYWCSACSYVSQGVPECSPSLASPGPSSLIMNVQGAPMESDASPTVVQDALGRAAVVTVHYCAEPAPRPPREILFMVDSNELQVGQTWENFMFEASLQNNTFPKCYYARLRIDPVNGVDQGRSISLKLQNQFGTMQIPVELGQLMGNAGMSTGGLSGWWIAFIVLVLIALIAGVVVFLCFVRRMCCFDGRANWTSQKQQKDTSSTKYSSNLAPQHFSSEPAAPPRQTYLPNYQQAPPVPESPEHNGAYEAALAAAFADSKMSSKRAHEGLNYAELDLTDRNGPPTTDAFSPTEYVRLQQAPHAALGSHTSSINSIV</sequence>
<feature type="domain" description="Ig-like" evidence="8">
    <location>
        <begin position="202"/>
        <end position="328"/>
    </location>
</feature>
<feature type="domain" description="Ig-like" evidence="8">
    <location>
        <begin position="97"/>
        <end position="199"/>
    </location>
</feature>
<dbReference type="AlphaFoldDB" id="A0A914XRG5"/>
<keyword evidence="7" id="KW-1133">Transmembrane helix</keyword>
<dbReference type="InterPro" id="IPR036179">
    <property type="entry name" value="Ig-like_dom_sf"/>
</dbReference>
<comment type="subcellular location">
    <subcellularLocation>
        <location evidence="1">Membrane</location>
        <topology evidence="1">Single-pass type I membrane protein</topology>
    </subcellularLocation>
</comment>
<dbReference type="InterPro" id="IPR007110">
    <property type="entry name" value="Ig-like_dom"/>
</dbReference>
<keyword evidence="4" id="KW-0325">Glycoprotein</keyword>
<dbReference type="SUPFAM" id="SSF48726">
    <property type="entry name" value="Immunoglobulin"/>
    <property type="match status" value="1"/>
</dbReference>
<dbReference type="GO" id="GO:0005911">
    <property type="term" value="C:cell-cell junction"/>
    <property type="evidence" value="ECO:0007669"/>
    <property type="project" value="TreeGrafter"/>
</dbReference>
<evidence type="ECO:0000256" key="7">
    <source>
        <dbReference type="SAM" id="Phobius"/>
    </source>
</evidence>
<protein>
    <submittedName>
        <fullName evidence="10">Ig-like domain-containing protein</fullName>
    </submittedName>
</protein>
<evidence type="ECO:0000256" key="1">
    <source>
        <dbReference type="ARBA" id="ARBA00004479"/>
    </source>
</evidence>
<keyword evidence="5" id="KW-0393">Immunoglobulin domain</keyword>
<keyword evidence="9" id="KW-1185">Reference proteome</keyword>
<keyword evidence="7" id="KW-0812">Transmembrane</keyword>
<dbReference type="GO" id="GO:0005886">
    <property type="term" value="C:plasma membrane"/>
    <property type="evidence" value="ECO:0007669"/>
    <property type="project" value="TreeGrafter"/>
</dbReference>
<dbReference type="GO" id="GO:0098609">
    <property type="term" value="P:cell-cell adhesion"/>
    <property type="evidence" value="ECO:0007669"/>
    <property type="project" value="TreeGrafter"/>
</dbReference>
<organism evidence="9 10">
    <name type="scientific">Plectus sambesii</name>
    <dbReference type="NCBI Taxonomy" id="2011161"/>
    <lineage>
        <taxon>Eukaryota</taxon>
        <taxon>Metazoa</taxon>
        <taxon>Ecdysozoa</taxon>
        <taxon>Nematoda</taxon>
        <taxon>Chromadorea</taxon>
        <taxon>Plectida</taxon>
        <taxon>Plectina</taxon>
        <taxon>Plectoidea</taxon>
        <taxon>Plectidae</taxon>
        <taxon>Plectus</taxon>
    </lineage>
</organism>
<dbReference type="InterPro" id="IPR051275">
    <property type="entry name" value="Cell_adhesion_signaling"/>
</dbReference>
<evidence type="ECO:0000313" key="10">
    <source>
        <dbReference type="WBParaSite" id="PSAMB.scaffold9935size4503.g32876.t2"/>
    </source>
</evidence>
<evidence type="ECO:0000256" key="6">
    <source>
        <dbReference type="SAM" id="MobiDB-lite"/>
    </source>
</evidence>
<dbReference type="WBParaSite" id="PSAMB.scaffold9935size4503.g32876.t2">
    <property type="protein sequence ID" value="PSAMB.scaffold9935size4503.g32876.t2"/>
    <property type="gene ID" value="PSAMB.scaffold9935size4503.g32876"/>
</dbReference>
<dbReference type="InterPro" id="IPR013783">
    <property type="entry name" value="Ig-like_fold"/>
</dbReference>